<comment type="caution">
    <text evidence="1">The sequence shown here is derived from an EMBL/GenBank/DDBJ whole genome shotgun (WGS) entry which is preliminary data.</text>
</comment>
<dbReference type="InterPro" id="IPR024645">
    <property type="entry name" value="Mitochondr_Som1"/>
</dbReference>
<proteinExistence type="predicted"/>
<protein>
    <submittedName>
        <fullName evidence="1">Uncharacterized protein</fullName>
    </submittedName>
</protein>
<dbReference type="Proteomes" id="UP000285326">
    <property type="component" value="Unassembled WGS sequence"/>
</dbReference>
<name>A0A420IIE8_9PEZI</name>
<accession>A0A420IIE8</accession>
<dbReference type="Pfam" id="PF11093">
    <property type="entry name" value="Mitochondr_Som1"/>
    <property type="match status" value="1"/>
</dbReference>
<dbReference type="EMBL" id="MCBS01024037">
    <property type="protein sequence ID" value="RKF74283.1"/>
    <property type="molecule type" value="Genomic_DNA"/>
</dbReference>
<evidence type="ECO:0000313" key="1">
    <source>
        <dbReference type="EMBL" id="RKF74283.1"/>
    </source>
</evidence>
<organism evidence="1 2">
    <name type="scientific">Golovinomyces cichoracearum</name>
    <dbReference type="NCBI Taxonomy" id="62708"/>
    <lineage>
        <taxon>Eukaryota</taxon>
        <taxon>Fungi</taxon>
        <taxon>Dikarya</taxon>
        <taxon>Ascomycota</taxon>
        <taxon>Pezizomycotina</taxon>
        <taxon>Leotiomycetes</taxon>
        <taxon>Erysiphales</taxon>
        <taxon>Erysiphaceae</taxon>
        <taxon>Golovinomyces</taxon>
    </lineage>
</organism>
<dbReference type="AlphaFoldDB" id="A0A420IIE8"/>
<gene>
    <name evidence="1" type="ORF">GcM1_240080</name>
</gene>
<dbReference type="GO" id="GO:0042720">
    <property type="term" value="C:mitochondrial inner membrane peptidase complex"/>
    <property type="evidence" value="ECO:0007669"/>
    <property type="project" value="InterPro"/>
</dbReference>
<reference evidence="1 2" key="1">
    <citation type="journal article" date="2018" name="BMC Genomics">
        <title>Comparative genome analyses reveal sequence features reflecting distinct modes of host-adaptation between dicot and monocot powdery mildew.</title>
        <authorList>
            <person name="Wu Y."/>
            <person name="Ma X."/>
            <person name="Pan Z."/>
            <person name="Kale S.D."/>
            <person name="Song Y."/>
            <person name="King H."/>
            <person name="Zhang Q."/>
            <person name="Presley C."/>
            <person name="Deng X."/>
            <person name="Wei C.I."/>
            <person name="Xiao S."/>
        </authorList>
    </citation>
    <scope>NUCLEOTIDE SEQUENCE [LARGE SCALE GENOMIC DNA]</scope>
    <source>
        <strain evidence="1">UMSG1</strain>
    </source>
</reference>
<evidence type="ECO:0000313" key="2">
    <source>
        <dbReference type="Proteomes" id="UP000285326"/>
    </source>
</evidence>
<sequence length="78" mass="8946">MAPFLKTIPARDLALHAKLNTIEKSCVGYNGQLEKGEELEMLQYICEVQGEKVVCRPVERFFRRFGILTLKTDVSIKM</sequence>